<feature type="domain" description="Cadherin" evidence="16">
    <location>
        <begin position="180"/>
        <end position="293"/>
    </location>
</feature>
<evidence type="ECO:0000256" key="11">
    <source>
        <dbReference type="PROSITE-ProRule" id="PRU00043"/>
    </source>
</evidence>
<dbReference type="InterPro" id="IPR056370">
    <property type="entry name" value="Shg-like_Ig-like"/>
</dbReference>
<evidence type="ECO:0000256" key="1">
    <source>
        <dbReference type="ARBA" id="ARBA00004370"/>
    </source>
</evidence>
<feature type="domain" description="Cadherin" evidence="16">
    <location>
        <begin position="66"/>
        <end position="177"/>
    </location>
</feature>
<feature type="domain" description="Cadherin" evidence="16">
    <location>
        <begin position="1202"/>
        <end position="1309"/>
    </location>
</feature>
<evidence type="ECO:0000313" key="18">
    <source>
        <dbReference type="Proteomes" id="UP000678393"/>
    </source>
</evidence>
<dbReference type="Gene3D" id="2.60.120.200">
    <property type="match status" value="2"/>
</dbReference>
<dbReference type="CDD" id="cd11304">
    <property type="entry name" value="Cadherin_repeat"/>
    <property type="match status" value="12"/>
</dbReference>
<dbReference type="SMART" id="SM00181">
    <property type="entry name" value="EGF"/>
    <property type="match status" value="2"/>
</dbReference>
<comment type="subcellular location">
    <subcellularLocation>
        <location evidence="1">Membrane</location>
    </subcellularLocation>
</comment>
<dbReference type="InterPro" id="IPR020894">
    <property type="entry name" value="Cadherin_CS"/>
</dbReference>
<dbReference type="PANTHER" id="PTHR24026">
    <property type="entry name" value="FAT ATYPICAL CADHERIN-RELATED"/>
    <property type="match status" value="1"/>
</dbReference>
<name>A0A8S3Z5S7_9EUPU</name>
<feature type="domain" description="Cadherin" evidence="16">
    <location>
        <begin position="1788"/>
        <end position="1893"/>
    </location>
</feature>
<keyword evidence="18" id="KW-1185">Reference proteome</keyword>
<feature type="domain" description="Cadherin" evidence="16">
    <location>
        <begin position="965"/>
        <end position="1091"/>
    </location>
</feature>
<dbReference type="CDD" id="cd00054">
    <property type="entry name" value="EGF_CA"/>
    <property type="match status" value="1"/>
</dbReference>
<dbReference type="FunFam" id="2.60.40.60:FF:000116">
    <property type="entry name" value="Dachsous cadherin-related 2"/>
    <property type="match status" value="1"/>
</dbReference>
<feature type="domain" description="Cadherin" evidence="16">
    <location>
        <begin position="1317"/>
        <end position="1432"/>
    </location>
</feature>
<keyword evidence="7" id="KW-1133">Transmembrane helix</keyword>
<feature type="domain" description="Laminin G" evidence="14">
    <location>
        <begin position="2071"/>
        <end position="2277"/>
    </location>
</feature>
<feature type="domain" description="EGF-like" evidence="15">
    <location>
        <begin position="2033"/>
        <end position="2070"/>
    </location>
</feature>
<evidence type="ECO:0000259" key="16">
    <source>
        <dbReference type="PROSITE" id="PS50268"/>
    </source>
</evidence>
<evidence type="ECO:0000256" key="12">
    <source>
        <dbReference type="PROSITE-ProRule" id="PRU00076"/>
    </source>
</evidence>
<evidence type="ECO:0000256" key="10">
    <source>
        <dbReference type="ARBA" id="ARBA00023180"/>
    </source>
</evidence>
<evidence type="ECO:0000256" key="9">
    <source>
        <dbReference type="ARBA" id="ARBA00023157"/>
    </source>
</evidence>
<dbReference type="SMART" id="SM00282">
    <property type="entry name" value="LamG"/>
    <property type="match status" value="2"/>
</dbReference>
<dbReference type="InterPro" id="IPR000742">
    <property type="entry name" value="EGF"/>
</dbReference>
<feature type="domain" description="Cadherin" evidence="16">
    <location>
        <begin position="626"/>
        <end position="735"/>
    </location>
</feature>
<evidence type="ECO:0000256" key="6">
    <source>
        <dbReference type="ARBA" id="ARBA00022889"/>
    </source>
</evidence>
<accession>A0A8S3Z5S7</accession>
<dbReference type="GO" id="GO:0007156">
    <property type="term" value="P:homophilic cell adhesion via plasma membrane adhesion molecules"/>
    <property type="evidence" value="ECO:0007669"/>
    <property type="project" value="InterPro"/>
</dbReference>
<dbReference type="Pfam" id="PF02210">
    <property type="entry name" value="Laminin_G_2"/>
    <property type="match status" value="2"/>
</dbReference>
<evidence type="ECO:0000313" key="17">
    <source>
        <dbReference type="EMBL" id="CAG5122582.1"/>
    </source>
</evidence>
<dbReference type="Proteomes" id="UP000678393">
    <property type="component" value="Unassembled WGS sequence"/>
</dbReference>
<protein>
    <recommendedName>
        <fullName evidence="19">Cadherin</fullName>
    </recommendedName>
</protein>
<feature type="disulfide bond" evidence="12">
    <location>
        <begin position="2060"/>
        <end position="2069"/>
    </location>
</feature>
<dbReference type="GO" id="GO:0005886">
    <property type="term" value="C:plasma membrane"/>
    <property type="evidence" value="ECO:0007669"/>
    <property type="project" value="InterPro"/>
</dbReference>
<keyword evidence="8" id="KW-0472">Membrane</keyword>
<evidence type="ECO:0000256" key="4">
    <source>
        <dbReference type="ARBA" id="ARBA00022737"/>
    </source>
</evidence>
<organism evidence="17 18">
    <name type="scientific">Candidula unifasciata</name>
    <dbReference type="NCBI Taxonomy" id="100452"/>
    <lineage>
        <taxon>Eukaryota</taxon>
        <taxon>Metazoa</taxon>
        <taxon>Spiralia</taxon>
        <taxon>Lophotrochozoa</taxon>
        <taxon>Mollusca</taxon>
        <taxon>Gastropoda</taxon>
        <taxon>Heterobranchia</taxon>
        <taxon>Euthyneura</taxon>
        <taxon>Panpulmonata</taxon>
        <taxon>Eupulmonata</taxon>
        <taxon>Stylommatophora</taxon>
        <taxon>Helicina</taxon>
        <taxon>Helicoidea</taxon>
        <taxon>Geomitridae</taxon>
        <taxon>Candidula</taxon>
    </lineage>
</organism>
<proteinExistence type="predicted"/>
<keyword evidence="10" id="KW-0325">Glycoprotein</keyword>
<evidence type="ECO:0000256" key="13">
    <source>
        <dbReference type="SAM" id="SignalP"/>
    </source>
</evidence>
<comment type="caution">
    <text evidence="17">The sequence shown here is derived from an EMBL/GenBank/DDBJ whole genome shotgun (WGS) entry which is preliminary data.</text>
</comment>
<keyword evidence="5 11" id="KW-0106">Calcium</keyword>
<dbReference type="SUPFAM" id="SSF49899">
    <property type="entry name" value="Concanavalin A-like lectins/glucanases"/>
    <property type="match status" value="2"/>
</dbReference>
<feature type="domain" description="Cadherin" evidence="16">
    <location>
        <begin position="736"/>
        <end position="838"/>
    </location>
</feature>
<dbReference type="EMBL" id="CAJHNH020001324">
    <property type="protein sequence ID" value="CAG5122582.1"/>
    <property type="molecule type" value="Genomic_DNA"/>
</dbReference>
<keyword evidence="2" id="KW-0812">Transmembrane</keyword>
<evidence type="ECO:0000256" key="5">
    <source>
        <dbReference type="ARBA" id="ARBA00022837"/>
    </source>
</evidence>
<dbReference type="PROSITE" id="PS50026">
    <property type="entry name" value="EGF_3"/>
    <property type="match status" value="2"/>
</dbReference>
<dbReference type="FunFam" id="2.60.40.60:FF:000104">
    <property type="entry name" value="cadherin-23 isoform X1"/>
    <property type="match status" value="1"/>
</dbReference>
<keyword evidence="3 13" id="KW-0732">Signal</keyword>
<dbReference type="PROSITE" id="PS50268">
    <property type="entry name" value="CADHERIN_2"/>
    <property type="match status" value="16"/>
</dbReference>
<evidence type="ECO:0000259" key="15">
    <source>
        <dbReference type="PROSITE" id="PS50026"/>
    </source>
</evidence>
<dbReference type="Gene3D" id="2.60.40.60">
    <property type="entry name" value="Cadherins"/>
    <property type="match status" value="14"/>
</dbReference>
<feature type="chain" id="PRO_5035769645" description="Cadherin" evidence="13">
    <location>
        <begin position="27"/>
        <end position="2485"/>
    </location>
</feature>
<feature type="domain" description="EGF-like" evidence="15">
    <location>
        <begin position="2280"/>
        <end position="2321"/>
    </location>
</feature>
<sequence length="2485" mass="278961">MAFPRTCIVLTLVLVNYLYTVDTTAAYSVKNCEQMVKESEDTRSLHRNRRHAESTKYDEILRSDPFPENINSSTVLYDFNALSLHNEAASSFRFNVITAADSLPRYDGLFVVDDSRQLRLGPSLSSAERKKYFDYEQYPTIVVIINATRDLDKEGLNSKLIKLTIPLKDVNDEIPVVKNQPVPYLAAVPQEPDPGHTVYVLLAEDPDTDSDLEYIIPDEAGADIKNFFFVDPVAEGTGTERIVEGQIKILRRTRFTLGSSYLIPVTIRDRKQPVTQVVTVEVNVTVGPRPPQFFQQKYEGWIFETKSTNNPVFALNSNEKLFVQVHQFQQNHPKTFRILDESNRESTLFRIDEHGHIYNKDVLDFDVQQTQRPPKFRFQIRVIETSDTGELTQTVPLDIVLKDENDNPPRFQLTQYLKTIREDLEIGKTVLSVVAEDSDSGNNSLVTYELENPYFEIKKVGKEGVITVKETLDFDAFPGPTYRFIVHAKDSGIPALSSSVDVTVTTSNVNDEPPNIIPPGTLVLRDMVPENFILTRLRATDGDGDNVKFYFTPREERYKIFNIKPSSGIIQVVGDVPPNIDSYTLNISAVDDGSCCGGTVQLESKASFIVEIVDSVNQKPFFKDCLDYSQKAAFNEESEPGTPVIQVVATDPDRGLNGAIDYSIESPSTALADAPFDIDRTTGQITVKSKVNRETLDKDFIQVTVKGSDKAQPPQEGWCTFRVAVQDINDNSPVFNSLSYSEKISSNAQVNRVILRVGATDRDIGDNAKIAYSMVEDGGGIFGIYKENGLIFLKSPLAASRTEYNLLVKAQDNGSPPKEATVRVKIEVATETSEPPKFEPDPTSPNYSYKIAETVIPNTQEAIITTLTCRSNMQNPRVQYFLVDSRGVLQSQQAGAFAITEYQQNGLFKVDVSVAQQLDYEKTRQYSLILRCQNFGGLTMYEQITLTIDVEDRNNKVPYFEGMDSNGRYAGSVPENTGAGAAVIEVQGYDDDVREEFRNIRFKLSDESYPGVTNDFEIKNLAGNKAAIITKREFDREKNPRYFLTVTADDISPSDRINHRPPGTPNTASVVVQVDITDKNDNPMTFKQPLYNHTVAETASIGTVIFAVTADDIDEVDQGRLKYSFINSDEIPFDIRDQTGEIIVVGLLDYESHQKDYSLILESRDSDNFYSATTTIAIYVTDENDNLPVFGRSEYVIENKVVEEDTSVSKENPMELITVTATDADISRTTNMRYRLLGEGTEPGDRQLFTINEKTGQVFLVAALDRDEPNGKSEYIFTVEALDEDEDPQKGYTNIKVKPLDINDNKPIFDVDRLTGEVYEHSPPGWFCPIRDHCPVIAVVITNDFDFMENASVDYEIVSSPSTNSHSPTTNFFNIDPEGRIFSQVDQQYLDRETRPKLEVVIRAKDRGPEPQTSTATVTIIIKDINDNSPVFTQRVYNVTMSEHFKEGIVTEVHATDRDENDNAELQFSMSERVAAGGHFKVDTIENKGAISIYQPVDYETLTNPVFELEVRVRDKNPSHFDTAIVRITVEDFNDNAPKFTDEFISVTVEENNEPGELLAKFHAQDLDSGINAEFSYYIDRESDPRHEFMIDPVTGVVRTRKKLDREVESKLTIRIKAVDKGDPKLTGTASLDVTVSDVNDNFPVFKEDYRPVVYENMRDGENGITFPIKVLEVFAIDKDTAIYGPPFGFVLPSPCLAPACDEFSLSFNEAGDSDRGTALISTSSMFDRERQKFFELPIVMWDMRGTGSSRAQTGTNTLTIIIGDVNDNPHYPGHQEVFVYNYKGLFGPLVVGRVFVEDLDDWDLSDKTFTFASPASMKNFFMVDESTGDITMKKGVKANFGEEPYQFTVDVFDRQFQKTVTSTVSVVVKDLPEEAVLNSGAVRLQGMTAERFIMEPKDPRTGKRTDSLYTQFRLLLSRKLGYTSINNVEIVTLLDRKDYLEIRYAAHASPYMSSAQVDSAVILNMEEFGNLGIKIMPLPIDECQDEVFEGGCYNRLEVTGSPVTVSANGTSFVGVEAYVVATEGCEANIFSQHEECTGDYCYNGGTCNVDNWGTVSCACSDEFDGPRCQQRRHHFDGNSVAMYRSLQQCENSQTSIEFMTKQEDGVLLYNGPLGEFDPLESPQDFIFLELRGGYPVLIIDHGTGATTLALDGKDNHGNQLLQKLNDGRWHHIDINRSGKVVGMVVDKCTDAMDQNHFVTDDRACRTQKETPGENIFLNVNTHLHLGGILTSSRLSHLGGRSYVGFTGCIRNLVHNKKLYDLHFKPMPGLNTGQNGCPPEDSLCEKGRLAPKCGAHGICEATLNGVSTCRCKPMWFGSRCNKPATVRDFDRNSYYLWGMKDVLFNTLRMTRNRDLDVQMMFRTRQLTGILIDLSDYSSTESTLHIRLVLNDGKVRLVYNMGDGERYLDLTHAQANNGQWHVLRMERHGHEFHLQLDGGEGRNYNYTLASDSHRERDVFVVGRRVYSGAYKQGIGLSSVLTDDLIN</sequence>
<dbReference type="GO" id="GO:0007163">
    <property type="term" value="P:establishment or maintenance of cell polarity"/>
    <property type="evidence" value="ECO:0007669"/>
    <property type="project" value="UniProtKB-ARBA"/>
</dbReference>
<feature type="domain" description="Cadherin" evidence="16">
    <location>
        <begin position="1541"/>
        <end position="1646"/>
    </location>
</feature>
<feature type="domain" description="Laminin G" evidence="14">
    <location>
        <begin position="2331"/>
        <end position="2485"/>
    </location>
</feature>
<dbReference type="InterPro" id="IPR001791">
    <property type="entry name" value="Laminin_G"/>
</dbReference>
<feature type="non-terminal residue" evidence="17">
    <location>
        <position position="1"/>
    </location>
</feature>
<dbReference type="SUPFAM" id="SSF49313">
    <property type="entry name" value="Cadherin-like"/>
    <property type="match status" value="15"/>
</dbReference>
<dbReference type="PROSITE" id="PS50025">
    <property type="entry name" value="LAM_G_DOMAIN"/>
    <property type="match status" value="2"/>
</dbReference>
<feature type="domain" description="Cadherin" evidence="16">
    <location>
        <begin position="1646"/>
        <end position="1772"/>
    </location>
</feature>
<dbReference type="FunFam" id="2.60.40.60:FF:000020">
    <property type="entry name" value="Dachsous cadherin-related 1b"/>
    <property type="match status" value="2"/>
</dbReference>
<evidence type="ECO:0000256" key="7">
    <source>
        <dbReference type="ARBA" id="ARBA00022989"/>
    </source>
</evidence>
<dbReference type="PROSITE" id="PS00022">
    <property type="entry name" value="EGF_1"/>
    <property type="match status" value="2"/>
</dbReference>
<dbReference type="GO" id="GO:0005509">
    <property type="term" value="F:calcium ion binding"/>
    <property type="evidence" value="ECO:0007669"/>
    <property type="project" value="UniProtKB-UniRule"/>
</dbReference>
<dbReference type="Gene3D" id="2.10.25.10">
    <property type="entry name" value="Laminin"/>
    <property type="match status" value="1"/>
</dbReference>
<dbReference type="PROSITE" id="PS00232">
    <property type="entry name" value="CADHERIN_1"/>
    <property type="match status" value="5"/>
</dbReference>
<keyword evidence="4" id="KW-0677">Repeat</keyword>
<dbReference type="PANTHER" id="PTHR24026:SF133">
    <property type="entry name" value="CADHERIN-RELATED FAMILY MEMBER 2"/>
    <property type="match status" value="1"/>
</dbReference>
<evidence type="ECO:0000259" key="14">
    <source>
        <dbReference type="PROSITE" id="PS50025"/>
    </source>
</evidence>
<dbReference type="PRINTS" id="PR00205">
    <property type="entry name" value="CADHERIN"/>
</dbReference>
<gene>
    <name evidence="17" type="ORF">CUNI_LOCUS8140</name>
</gene>
<keyword evidence="9 12" id="KW-1015">Disulfide bond</keyword>
<evidence type="ECO:0000256" key="8">
    <source>
        <dbReference type="ARBA" id="ARBA00023136"/>
    </source>
</evidence>
<dbReference type="OrthoDB" id="6079678at2759"/>
<reference evidence="17" key="1">
    <citation type="submission" date="2021-04" db="EMBL/GenBank/DDBJ databases">
        <authorList>
            <consortium name="Molecular Ecology Group"/>
        </authorList>
    </citation>
    <scope>NUCLEOTIDE SEQUENCE</scope>
</reference>
<evidence type="ECO:0000256" key="2">
    <source>
        <dbReference type="ARBA" id="ARBA00022692"/>
    </source>
</evidence>
<feature type="disulfide bond" evidence="12">
    <location>
        <begin position="2311"/>
        <end position="2320"/>
    </location>
</feature>
<evidence type="ECO:0000256" key="3">
    <source>
        <dbReference type="ARBA" id="ARBA00022729"/>
    </source>
</evidence>
<feature type="domain" description="Cadherin" evidence="16">
    <location>
        <begin position="412"/>
        <end position="516"/>
    </location>
</feature>
<keyword evidence="6" id="KW-0130">Cell adhesion</keyword>
<dbReference type="CDD" id="cd00110">
    <property type="entry name" value="LamG"/>
    <property type="match status" value="2"/>
</dbReference>
<feature type="domain" description="Cadherin" evidence="16">
    <location>
        <begin position="518"/>
        <end position="622"/>
    </location>
</feature>
<dbReference type="InterPro" id="IPR002126">
    <property type="entry name" value="Cadherin-like_dom"/>
</dbReference>
<dbReference type="InterPro" id="IPR013320">
    <property type="entry name" value="ConA-like_dom_sf"/>
</dbReference>
<feature type="signal peptide" evidence="13">
    <location>
        <begin position="1"/>
        <end position="26"/>
    </location>
</feature>
<feature type="domain" description="Cadherin" evidence="16">
    <location>
        <begin position="1433"/>
        <end position="1540"/>
    </location>
</feature>
<feature type="domain" description="Cadherin" evidence="16">
    <location>
        <begin position="294"/>
        <end position="411"/>
    </location>
</feature>
<keyword evidence="12" id="KW-0245">EGF-like domain</keyword>
<dbReference type="Pfam" id="PF24811">
    <property type="entry name" value="Ig_Shg"/>
    <property type="match status" value="1"/>
</dbReference>
<feature type="domain" description="Cadherin" evidence="16">
    <location>
        <begin position="843"/>
        <end position="960"/>
    </location>
</feature>
<dbReference type="SMART" id="SM00112">
    <property type="entry name" value="CA"/>
    <property type="match status" value="15"/>
</dbReference>
<dbReference type="Pfam" id="PF00028">
    <property type="entry name" value="Cadherin"/>
    <property type="match status" value="9"/>
</dbReference>
<feature type="domain" description="Cadherin" evidence="16">
    <location>
        <begin position="1087"/>
        <end position="1190"/>
    </location>
</feature>
<evidence type="ECO:0008006" key="19">
    <source>
        <dbReference type="Google" id="ProtNLM"/>
    </source>
</evidence>
<comment type="caution">
    <text evidence="12">Lacks conserved residue(s) required for the propagation of feature annotation.</text>
</comment>
<dbReference type="FunFam" id="2.60.40.60:FF:000092">
    <property type="entry name" value="Protocadherin 8"/>
    <property type="match status" value="1"/>
</dbReference>
<dbReference type="InterPro" id="IPR015919">
    <property type="entry name" value="Cadherin-like_sf"/>
</dbReference>